<protein>
    <submittedName>
        <fullName evidence="1">Translation initiation factor 5a-like protein</fullName>
    </submittedName>
</protein>
<dbReference type="VEuPathDB" id="MicrosporidiaDB:NAPIS_ORF02134"/>
<gene>
    <name evidence="1" type="ORF">NAPIS_ORF02134</name>
</gene>
<dbReference type="GO" id="GO:0003746">
    <property type="term" value="F:translation elongation factor activity"/>
    <property type="evidence" value="ECO:0007669"/>
    <property type="project" value="InterPro"/>
</dbReference>
<evidence type="ECO:0000313" key="1">
    <source>
        <dbReference type="EMBL" id="EQB60304.1"/>
    </source>
</evidence>
<dbReference type="HOGENOM" id="CLU_1687145_0_0_1"/>
<dbReference type="InterPro" id="IPR008991">
    <property type="entry name" value="Translation_prot_SH3-like_sf"/>
</dbReference>
<keyword evidence="1" id="KW-0396">Initiation factor</keyword>
<dbReference type="Gene3D" id="2.30.30.30">
    <property type="match status" value="1"/>
</dbReference>
<dbReference type="GO" id="GO:0003743">
    <property type="term" value="F:translation initiation factor activity"/>
    <property type="evidence" value="ECO:0007669"/>
    <property type="project" value="UniProtKB-KW"/>
</dbReference>
<name>T0L711_9MICR</name>
<dbReference type="InterPro" id="IPR019769">
    <property type="entry name" value="Trans_elong_IF5A_hypusine_site"/>
</dbReference>
<sequence length="156" mass="17423">MSEIFKFQENTIDRKDIKVGHYLKIVENDGTVKFTCVTDVGAVKTGKHGSAKTTVEAKDVNTGNSRNLILVANDRATIVKMIKVNVKLFDFIDDTMSIRDDKNNCIEINVKDSMSAEDKSKINEIVSSNEAADEFDLTIRALPGFYKLDSIKPVFN</sequence>
<organism evidence="1 2">
    <name type="scientific">Vairimorpha apis BRL 01</name>
    <dbReference type="NCBI Taxonomy" id="1037528"/>
    <lineage>
        <taxon>Eukaryota</taxon>
        <taxon>Fungi</taxon>
        <taxon>Fungi incertae sedis</taxon>
        <taxon>Microsporidia</taxon>
        <taxon>Nosematidae</taxon>
        <taxon>Vairimorpha</taxon>
    </lineage>
</organism>
<evidence type="ECO:0000313" key="2">
    <source>
        <dbReference type="Proteomes" id="UP000053780"/>
    </source>
</evidence>
<dbReference type="Proteomes" id="UP000053780">
    <property type="component" value="Unassembled WGS sequence"/>
</dbReference>
<keyword evidence="2" id="KW-1185">Reference proteome</keyword>
<keyword evidence="1" id="KW-0648">Protein biosynthesis</keyword>
<dbReference type="EMBL" id="KE647309">
    <property type="protein sequence ID" value="EQB60304.1"/>
    <property type="molecule type" value="Genomic_DNA"/>
</dbReference>
<dbReference type="PROSITE" id="PS00302">
    <property type="entry name" value="IF5A_HYPUSINE"/>
    <property type="match status" value="1"/>
</dbReference>
<dbReference type="AlphaFoldDB" id="T0L711"/>
<reference evidence="1 2" key="1">
    <citation type="journal article" date="2013" name="BMC Genomics">
        <title>Genome sequencing and comparative genomics of honey bee microsporidia, Nosema apis reveal novel insights into host-parasite interactions.</title>
        <authorList>
            <person name="Chen Yp."/>
            <person name="Pettis J.S."/>
            <person name="Zhao Y."/>
            <person name="Liu X."/>
            <person name="Tallon L.J."/>
            <person name="Sadzewicz L.D."/>
            <person name="Li R."/>
            <person name="Zheng H."/>
            <person name="Huang S."/>
            <person name="Zhang X."/>
            <person name="Hamilton M.C."/>
            <person name="Pernal S.F."/>
            <person name="Melathopoulos A.P."/>
            <person name="Yan X."/>
            <person name="Evans J.D."/>
        </authorList>
    </citation>
    <scope>NUCLEOTIDE SEQUENCE [LARGE SCALE GENOMIC DNA]</scope>
    <source>
        <strain evidence="1 2">BRL 01</strain>
    </source>
</reference>
<dbReference type="InterPro" id="IPR014722">
    <property type="entry name" value="Rib_uL2_dom2"/>
</dbReference>
<proteinExistence type="predicted"/>
<dbReference type="SUPFAM" id="SSF50104">
    <property type="entry name" value="Translation proteins SH3-like domain"/>
    <property type="match status" value="1"/>
</dbReference>
<dbReference type="GO" id="GO:0043022">
    <property type="term" value="F:ribosome binding"/>
    <property type="evidence" value="ECO:0007669"/>
    <property type="project" value="InterPro"/>
</dbReference>
<dbReference type="OrthoDB" id="2189521at2759"/>
<dbReference type="GO" id="GO:0045905">
    <property type="term" value="P:positive regulation of translational termination"/>
    <property type="evidence" value="ECO:0007669"/>
    <property type="project" value="InterPro"/>
</dbReference>
<accession>T0L711</accession>
<dbReference type="GO" id="GO:0003723">
    <property type="term" value="F:RNA binding"/>
    <property type="evidence" value="ECO:0007669"/>
    <property type="project" value="InterPro"/>
</dbReference>
<dbReference type="GO" id="GO:0045901">
    <property type="term" value="P:positive regulation of translational elongation"/>
    <property type="evidence" value="ECO:0007669"/>
    <property type="project" value="InterPro"/>
</dbReference>